<organism evidence="2 3">
    <name type="scientific">Streptomyces lasiicapitis</name>
    <dbReference type="NCBI Taxonomy" id="1923961"/>
    <lineage>
        <taxon>Bacteria</taxon>
        <taxon>Bacillati</taxon>
        <taxon>Actinomycetota</taxon>
        <taxon>Actinomycetes</taxon>
        <taxon>Kitasatosporales</taxon>
        <taxon>Streptomycetaceae</taxon>
        <taxon>Streptomyces</taxon>
    </lineage>
</organism>
<evidence type="ECO:0000313" key="3">
    <source>
        <dbReference type="Proteomes" id="UP000656881"/>
    </source>
</evidence>
<accession>A0ABQ2MKT6</accession>
<keyword evidence="1" id="KW-0812">Transmembrane</keyword>
<evidence type="ECO:0000313" key="2">
    <source>
        <dbReference type="EMBL" id="GGO54193.1"/>
    </source>
</evidence>
<feature type="transmembrane region" description="Helical" evidence="1">
    <location>
        <begin position="82"/>
        <end position="99"/>
    </location>
</feature>
<keyword evidence="3" id="KW-1185">Reference proteome</keyword>
<keyword evidence="1" id="KW-1133">Transmembrane helix</keyword>
<feature type="transmembrane region" description="Helical" evidence="1">
    <location>
        <begin position="55"/>
        <end position="75"/>
    </location>
</feature>
<comment type="caution">
    <text evidence="2">The sequence shown here is derived from an EMBL/GenBank/DDBJ whole genome shotgun (WGS) entry which is preliminary data.</text>
</comment>
<sequence length="115" mass="11820">MKTEQTPRREAVTGAAGCLTAVLGALAGFAVWLPYGRRGLFGSFEGETNPDLLRLGLPVLMLGGTATALAIFVAVRGRWRTALGLAAAIAGLAAFGYGFDVLAGPQATRHCAPSC</sequence>
<protein>
    <recommendedName>
        <fullName evidence="4">Integral membrane protein</fullName>
    </recommendedName>
</protein>
<name>A0ABQ2MKT6_9ACTN</name>
<gene>
    <name evidence="2" type="ORF">GCM10012286_63380</name>
</gene>
<dbReference type="Proteomes" id="UP000656881">
    <property type="component" value="Unassembled WGS sequence"/>
</dbReference>
<reference evidence="3" key="1">
    <citation type="journal article" date="2019" name="Int. J. Syst. Evol. Microbiol.">
        <title>The Global Catalogue of Microorganisms (GCM) 10K type strain sequencing project: providing services to taxonomists for standard genome sequencing and annotation.</title>
        <authorList>
            <consortium name="The Broad Institute Genomics Platform"/>
            <consortium name="The Broad Institute Genome Sequencing Center for Infectious Disease"/>
            <person name="Wu L."/>
            <person name="Ma J."/>
        </authorList>
    </citation>
    <scope>NUCLEOTIDE SEQUENCE [LARGE SCALE GENOMIC DNA]</scope>
    <source>
        <strain evidence="3">CGMCC 4.7349</strain>
    </source>
</reference>
<proteinExistence type="predicted"/>
<evidence type="ECO:0008006" key="4">
    <source>
        <dbReference type="Google" id="ProtNLM"/>
    </source>
</evidence>
<evidence type="ECO:0000256" key="1">
    <source>
        <dbReference type="SAM" id="Phobius"/>
    </source>
</evidence>
<keyword evidence="1" id="KW-0472">Membrane</keyword>
<feature type="transmembrane region" description="Helical" evidence="1">
    <location>
        <begin position="12"/>
        <end position="35"/>
    </location>
</feature>
<dbReference type="EMBL" id="BMNG01000015">
    <property type="protein sequence ID" value="GGO54193.1"/>
    <property type="molecule type" value="Genomic_DNA"/>
</dbReference>
<dbReference type="RefSeq" id="WP_189176526.1">
    <property type="nucleotide sequence ID" value="NZ_BMNG01000015.1"/>
</dbReference>